<comment type="caution">
    <text evidence="5">The sequence shown here is derived from an EMBL/GenBank/DDBJ whole genome shotgun (WGS) entry which is preliminary data.</text>
</comment>
<evidence type="ECO:0000259" key="4">
    <source>
        <dbReference type="Pfam" id="PF13193"/>
    </source>
</evidence>
<dbReference type="Gene3D" id="3.30.300.30">
    <property type="match status" value="1"/>
</dbReference>
<evidence type="ECO:0000256" key="2">
    <source>
        <dbReference type="ARBA" id="ARBA00022598"/>
    </source>
</evidence>
<proteinExistence type="inferred from homology"/>
<dbReference type="InterPro" id="IPR045851">
    <property type="entry name" value="AMP-bd_C_sf"/>
</dbReference>
<evidence type="ECO:0000259" key="3">
    <source>
        <dbReference type="Pfam" id="PF00501"/>
    </source>
</evidence>
<dbReference type="FunFam" id="3.30.300.30:FF:000008">
    <property type="entry name" value="2,3-dihydroxybenzoate-AMP ligase"/>
    <property type="match status" value="1"/>
</dbReference>
<evidence type="ECO:0000313" key="5">
    <source>
        <dbReference type="EMBL" id="MBA2882764.1"/>
    </source>
</evidence>
<evidence type="ECO:0000256" key="1">
    <source>
        <dbReference type="ARBA" id="ARBA00006432"/>
    </source>
</evidence>
<keyword evidence="2 5" id="KW-0436">Ligase</keyword>
<feature type="domain" description="AMP-binding enzyme C-terminal" evidence="4">
    <location>
        <begin position="419"/>
        <end position="493"/>
    </location>
</feature>
<name>A0A7W0CBM5_9BACT</name>
<dbReference type="AlphaFoldDB" id="A0A7W0CBM5"/>
<dbReference type="GO" id="GO:0031956">
    <property type="term" value="F:medium-chain fatty acid-CoA ligase activity"/>
    <property type="evidence" value="ECO:0007669"/>
    <property type="project" value="TreeGrafter"/>
</dbReference>
<dbReference type="Gene3D" id="3.40.50.12780">
    <property type="entry name" value="N-terminal domain of ligase-like"/>
    <property type="match status" value="1"/>
</dbReference>
<comment type="similarity">
    <text evidence="1">Belongs to the ATP-dependent AMP-binding enzyme family.</text>
</comment>
<dbReference type="Pfam" id="PF00501">
    <property type="entry name" value="AMP-binding"/>
    <property type="match status" value="1"/>
</dbReference>
<dbReference type="RefSeq" id="WP_181552387.1">
    <property type="nucleotide sequence ID" value="NZ_JACDUS010000012.1"/>
</dbReference>
<dbReference type="InterPro" id="IPR025110">
    <property type="entry name" value="AMP-bd_C"/>
</dbReference>
<dbReference type="SUPFAM" id="SSF56801">
    <property type="entry name" value="Acetyl-CoA synthetase-like"/>
    <property type="match status" value="1"/>
</dbReference>
<reference evidence="5 6" key="1">
    <citation type="submission" date="2020-07" db="EMBL/GenBank/DDBJ databases">
        <title>Genomic Encyclopedia of Type Strains, Phase IV (KMG-IV): sequencing the most valuable type-strain genomes for metagenomic binning, comparative biology and taxonomic classification.</title>
        <authorList>
            <person name="Goeker M."/>
        </authorList>
    </citation>
    <scope>NUCLEOTIDE SEQUENCE [LARGE SCALE GENOMIC DNA]</scope>
    <source>
        <strain evidence="5 6">DSM 17721</strain>
    </source>
</reference>
<dbReference type="Proteomes" id="UP000525298">
    <property type="component" value="Unassembled WGS sequence"/>
</dbReference>
<dbReference type="Pfam" id="PF13193">
    <property type="entry name" value="AMP-binding_C"/>
    <property type="match status" value="1"/>
</dbReference>
<sequence length="508" mass="55458">MGLRDYTIYDFIRRNAVLYADQEAIVYKDVRLTHREFKQKCDSLAAGLLRAGVGPGDRLGVVAHNCDEFVILYGAAAKIGTIVVPVNWRFSADEVAYVLKDVTPMFVFAGPDYRDQVLALQSETDIEKYYTIGGGDAPAGYEPFSALYDDAGAADEIDITTDTGFVIIHTAAVEGRPRGALLSQGNICAIDFQRIASEGFGPESCHICLLPLFHIAGLARLMAVMHAGGKNVIFERFDPGQVLKGIEAEKGTTFFNFSPILERLIEKHRELGGRIDLSSLRTVGGLDQSENLDQFGRIAPNVSFGAGFGQTEAMAVTWAPYSERPGSAGKPTIIAQVALFDDDDQPVAVGGEGEICVRGPSVFLGYWNRVADTAHTFRSNWHHTGDIGRFDADGYLWYVKRKPEKELIKPGGENVYPAEVEGVIMEHPDISEVSVIGVPDRQWGEAVLAVCVAQPGKTIGEKDLIDFVASRIARYKKPHSVVFVDALPKTGKGGIDRDQVKNEHGGKY</sequence>
<protein>
    <submittedName>
        <fullName evidence="5">Long-chain acyl-CoA synthetase</fullName>
        <ecNumber evidence="5">6.2.1.3</ecNumber>
    </submittedName>
</protein>
<dbReference type="GO" id="GO:0004467">
    <property type="term" value="F:long-chain fatty acid-CoA ligase activity"/>
    <property type="evidence" value="ECO:0007669"/>
    <property type="project" value="UniProtKB-EC"/>
</dbReference>
<accession>A0A7W0CBM5</accession>
<dbReference type="InterPro" id="IPR000873">
    <property type="entry name" value="AMP-dep_synth/lig_dom"/>
</dbReference>
<feature type="domain" description="AMP-dependent synthetase/ligase" evidence="3">
    <location>
        <begin position="13"/>
        <end position="367"/>
    </location>
</feature>
<dbReference type="EC" id="6.2.1.3" evidence="5"/>
<keyword evidence="6" id="KW-1185">Reference proteome</keyword>
<evidence type="ECO:0000313" key="6">
    <source>
        <dbReference type="Proteomes" id="UP000525298"/>
    </source>
</evidence>
<dbReference type="PANTHER" id="PTHR43201">
    <property type="entry name" value="ACYL-COA SYNTHETASE"/>
    <property type="match status" value="1"/>
</dbReference>
<dbReference type="EMBL" id="JACDUS010000012">
    <property type="protein sequence ID" value="MBA2882764.1"/>
    <property type="molecule type" value="Genomic_DNA"/>
</dbReference>
<dbReference type="PANTHER" id="PTHR43201:SF32">
    <property type="entry name" value="2-SUCCINYLBENZOATE--COA LIGASE, CHLOROPLASTIC_PEROXISOMAL"/>
    <property type="match status" value="1"/>
</dbReference>
<gene>
    <name evidence="5" type="ORF">HNR65_003119</name>
</gene>
<organism evidence="5 6">
    <name type="scientific">Desulfosalsimonas propionicica</name>
    <dbReference type="NCBI Taxonomy" id="332175"/>
    <lineage>
        <taxon>Bacteria</taxon>
        <taxon>Pseudomonadati</taxon>
        <taxon>Thermodesulfobacteriota</taxon>
        <taxon>Desulfobacteria</taxon>
        <taxon>Desulfobacterales</taxon>
        <taxon>Desulfosalsimonadaceae</taxon>
        <taxon>Desulfosalsimonas</taxon>
    </lineage>
</organism>
<dbReference type="InterPro" id="IPR042099">
    <property type="entry name" value="ANL_N_sf"/>
</dbReference>